<protein>
    <submittedName>
        <fullName evidence="2">Uncharacterized protein</fullName>
    </submittedName>
</protein>
<evidence type="ECO:0000313" key="3">
    <source>
        <dbReference type="Proteomes" id="UP000499080"/>
    </source>
</evidence>
<evidence type="ECO:0000313" key="1">
    <source>
        <dbReference type="EMBL" id="GBO33480.1"/>
    </source>
</evidence>
<dbReference type="AlphaFoldDB" id="A0A4Y2W911"/>
<evidence type="ECO:0000313" key="2">
    <source>
        <dbReference type="EMBL" id="GBO33482.1"/>
    </source>
</evidence>
<dbReference type="Proteomes" id="UP000499080">
    <property type="component" value="Unassembled WGS sequence"/>
</dbReference>
<keyword evidence="3" id="KW-1185">Reference proteome</keyword>
<organism evidence="2 3">
    <name type="scientific">Araneus ventricosus</name>
    <name type="common">Orbweaver spider</name>
    <name type="synonym">Epeira ventricosa</name>
    <dbReference type="NCBI Taxonomy" id="182803"/>
    <lineage>
        <taxon>Eukaryota</taxon>
        <taxon>Metazoa</taxon>
        <taxon>Ecdysozoa</taxon>
        <taxon>Arthropoda</taxon>
        <taxon>Chelicerata</taxon>
        <taxon>Arachnida</taxon>
        <taxon>Araneae</taxon>
        <taxon>Araneomorphae</taxon>
        <taxon>Entelegynae</taxon>
        <taxon>Araneoidea</taxon>
        <taxon>Araneidae</taxon>
        <taxon>Araneus</taxon>
    </lineage>
</organism>
<reference evidence="2 3" key="1">
    <citation type="journal article" date="2019" name="Sci. Rep.">
        <title>Orb-weaving spider Araneus ventricosus genome elucidates the spidroin gene catalogue.</title>
        <authorList>
            <person name="Kono N."/>
            <person name="Nakamura H."/>
            <person name="Ohtoshi R."/>
            <person name="Moran D.A.P."/>
            <person name="Shinohara A."/>
            <person name="Yoshida Y."/>
            <person name="Fujiwara M."/>
            <person name="Mori M."/>
            <person name="Tomita M."/>
            <person name="Arakawa K."/>
        </authorList>
    </citation>
    <scope>NUCLEOTIDE SEQUENCE [LARGE SCALE GENOMIC DNA]</scope>
</reference>
<gene>
    <name evidence="1" type="ORF">AVEN_12204_1</name>
    <name evidence="2" type="ORF">AVEN_73979_1</name>
</gene>
<dbReference type="EMBL" id="BGPR01057068">
    <property type="protein sequence ID" value="GBO33482.1"/>
    <property type="molecule type" value="Genomic_DNA"/>
</dbReference>
<comment type="caution">
    <text evidence="2">The sequence shown here is derived from an EMBL/GenBank/DDBJ whole genome shotgun (WGS) entry which is preliminary data.</text>
</comment>
<sequence>MTDDSCAFIVLSSPLRMSKVDSARRTKLLPQASLSFDVRFNLHQAYQQGESLSWAFISTPFHSICPNSWFVFQSFQSKNLGKSFTDVPKFVLIHLV</sequence>
<accession>A0A4Y2W911</accession>
<name>A0A4Y2W911_ARAVE</name>
<proteinExistence type="predicted"/>
<dbReference type="EMBL" id="BGPR01057064">
    <property type="protein sequence ID" value="GBO33480.1"/>
    <property type="molecule type" value="Genomic_DNA"/>
</dbReference>